<gene>
    <name evidence="1" type="ORF">EVAR_69324_1</name>
</gene>
<sequence length="113" mass="12326">MYLEGLADGLLRSLHALDAAALLAQGEPRRRPPPITPPALMSTSVLNYMKTPRLLDGRGCGDVPSAYAAAAEPRLRFLENLLVGSEHVSEFRGGINAILILNYTKRLRMAISR</sequence>
<evidence type="ECO:0000313" key="2">
    <source>
        <dbReference type="Proteomes" id="UP000299102"/>
    </source>
</evidence>
<dbReference type="AlphaFoldDB" id="A0A4C2A4H2"/>
<name>A0A4C2A4H2_EUMVA</name>
<accession>A0A4C2A4H2</accession>
<evidence type="ECO:0000313" key="1">
    <source>
        <dbReference type="EMBL" id="GBP94124.1"/>
    </source>
</evidence>
<reference evidence="1 2" key="1">
    <citation type="journal article" date="2019" name="Commun. Biol.">
        <title>The bagworm genome reveals a unique fibroin gene that provides high tensile strength.</title>
        <authorList>
            <person name="Kono N."/>
            <person name="Nakamura H."/>
            <person name="Ohtoshi R."/>
            <person name="Tomita M."/>
            <person name="Numata K."/>
            <person name="Arakawa K."/>
        </authorList>
    </citation>
    <scope>NUCLEOTIDE SEQUENCE [LARGE SCALE GENOMIC DNA]</scope>
</reference>
<comment type="caution">
    <text evidence="1">The sequence shown here is derived from an EMBL/GenBank/DDBJ whole genome shotgun (WGS) entry which is preliminary data.</text>
</comment>
<dbReference type="EMBL" id="BGZK01002466">
    <property type="protein sequence ID" value="GBP94124.1"/>
    <property type="molecule type" value="Genomic_DNA"/>
</dbReference>
<proteinExistence type="predicted"/>
<organism evidence="1 2">
    <name type="scientific">Eumeta variegata</name>
    <name type="common">Bagworm moth</name>
    <name type="synonym">Eumeta japonica</name>
    <dbReference type="NCBI Taxonomy" id="151549"/>
    <lineage>
        <taxon>Eukaryota</taxon>
        <taxon>Metazoa</taxon>
        <taxon>Ecdysozoa</taxon>
        <taxon>Arthropoda</taxon>
        <taxon>Hexapoda</taxon>
        <taxon>Insecta</taxon>
        <taxon>Pterygota</taxon>
        <taxon>Neoptera</taxon>
        <taxon>Endopterygota</taxon>
        <taxon>Lepidoptera</taxon>
        <taxon>Glossata</taxon>
        <taxon>Ditrysia</taxon>
        <taxon>Tineoidea</taxon>
        <taxon>Psychidae</taxon>
        <taxon>Oiketicinae</taxon>
        <taxon>Eumeta</taxon>
    </lineage>
</organism>
<protein>
    <submittedName>
        <fullName evidence="1">Uncharacterized protein</fullName>
    </submittedName>
</protein>
<keyword evidence="2" id="KW-1185">Reference proteome</keyword>
<dbReference type="Proteomes" id="UP000299102">
    <property type="component" value="Unassembled WGS sequence"/>
</dbReference>